<dbReference type="RefSeq" id="WP_253485107.1">
    <property type="nucleotide sequence ID" value="NZ_JALJXV010000013.1"/>
</dbReference>
<protein>
    <submittedName>
        <fullName evidence="2">Protein required for attachment to host cells</fullName>
    </submittedName>
</protein>
<dbReference type="Pfam" id="PF10116">
    <property type="entry name" value="Host_attach"/>
    <property type="match status" value="1"/>
</dbReference>
<dbReference type="AlphaFoldDB" id="A0AAE3G774"/>
<accession>A0AAE3G774</accession>
<evidence type="ECO:0000313" key="2">
    <source>
        <dbReference type="EMBL" id="MCP1677085.1"/>
    </source>
</evidence>
<dbReference type="EMBL" id="JALJXV010000013">
    <property type="protein sequence ID" value="MCP1677085.1"/>
    <property type="molecule type" value="Genomic_DNA"/>
</dbReference>
<feature type="region of interest" description="Disordered" evidence="1">
    <location>
        <begin position="43"/>
        <end position="66"/>
    </location>
</feature>
<evidence type="ECO:0000256" key="1">
    <source>
        <dbReference type="SAM" id="MobiDB-lite"/>
    </source>
</evidence>
<evidence type="ECO:0000313" key="3">
    <source>
        <dbReference type="Proteomes" id="UP001205843"/>
    </source>
</evidence>
<sequence length="144" mass="15960">MKTLWVVVADQSRARLFGVSNPLGTLQELEGLAAPELRLRDGELESDRRGHTVGAAGRGHSLEKRESLRERAAVRFAETIAERLTTGANDHAYTALILVAPPRFLGLLRDALPERLMRLVVHSLDKDLVTLPSADIRSHLPERL</sequence>
<keyword evidence="3" id="KW-1185">Reference proteome</keyword>
<organism evidence="2 3">
    <name type="scientific">Natronocella acetinitrilica</name>
    <dbReference type="NCBI Taxonomy" id="414046"/>
    <lineage>
        <taxon>Bacteria</taxon>
        <taxon>Pseudomonadati</taxon>
        <taxon>Pseudomonadota</taxon>
        <taxon>Gammaproteobacteria</taxon>
        <taxon>Chromatiales</taxon>
        <taxon>Ectothiorhodospiraceae</taxon>
        <taxon>Natronocella</taxon>
    </lineage>
</organism>
<dbReference type="InterPro" id="IPR019291">
    <property type="entry name" value="Host_attachment_protein"/>
</dbReference>
<reference evidence="2" key="1">
    <citation type="submission" date="2022-03" db="EMBL/GenBank/DDBJ databases">
        <title>Genomic Encyclopedia of Type Strains, Phase III (KMG-III): the genomes of soil and plant-associated and newly described type strains.</title>
        <authorList>
            <person name="Whitman W."/>
        </authorList>
    </citation>
    <scope>NUCLEOTIDE SEQUENCE</scope>
    <source>
        <strain evidence="2">ANL 6-2</strain>
    </source>
</reference>
<dbReference type="Proteomes" id="UP001205843">
    <property type="component" value="Unassembled WGS sequence"/>
</dbReference>
<comment type="caution">
    <text evidence="2">The sequence shown here is derived from an EMBL/GenBank/DDBJ whole genome shotgun (WGS) entry which is preliminary data.</text>
</comment>
<gene>
    <name evidence="2" type="ORF">J2T57_004259</name>
</gene>
<proteinExistence type="predicted"/>
<name>A0AAE3G774_9GAMM</name>